<evidence type="ECO:0000256" key="5">
    <source>
        <dbReference type="ARBA" id="ARBA00022606"/>
    </source>
</evidence>
<dbReference type="Pfam" id="PF07536">
    <property type="entry name" value="HWE_HK"/>
    <property type="match status" value="1"/>
</dbReference>
<dbReference type="OrthoDB" id="9760752at2"/>
<dbReference type="InterPro" id="IPR009219">
    <property type="entry name" value="Bactrphtchr_CheY"/>
</dbReference>
<keyword evidence="9" id="KW-0067">ATP-binding</keyword>
<keyword evidence="11" id="KW-0675">Receptor</keyword>
<keyword evidence="8" id="KW-0418">Kinase</keyword>
<dbReference type="GO" id="GO:0009584">
    <property type="term" value="P:detection of visible light"/>
    <property type="evidence" value="ECO:0007669"/>
    <property type="project" value="InterPro"/>
</dbReference>
<dbReference type="InterPro" id="IPR029016">
    <property type="entry name" value="GAF-like_dom_sf"/>
</dbReference>
<evidence type="ECO:0000256" key="8">
    <source>
        <dbReference type="ARBA" id="ARBA00022777"/>
    </source>
</evidence>
<evidence type="ECO:0000256" key="1">
    <source>
        <dbReference type="ARBA" id="ARBA00000085"/>
    </source>
</evidence>
<dbReference type="InterPro" id="IPR001294">
    <property type="entry name" value="Phytochrome"/>
</dbReference>
<dbReference type="InterPro" id="IPR003018">
    <property type="entry name" value="GAF"/>
</dbReference>
<protein>
    <recommendedName>
        <fullName evidence="2">histidine kinase</fullName>
        <ecNumber evidence="2">2.7.13.3</ecNumber>
    </recommendedName>
</protein>
<name>A0A516IQ96_9SPHN</name>
<dbReference type="InterPro" id="IPR036890">
    <property type="entry name" value="HATPase_C_sf"/>
</dbReference>
<dbReference type="InterPro" id="IPR001789">
    <property type="entry name" value="Sig_transdc_resp-reg_receiver"/>
</dbReference>
<dbReference type="InterPro" id="IPR013654">
    <property type="entry name" value="PAS_2"/>
</dbReference>
<dbReference type="PANTHER" id="PTHR41523">
    <property type="entry name" value="TWO-COMPONENT SYSTEM SENSOR PROTEIN"/>
    <property type="match status" value="1"/>
</dbReference>
<dbReference type="SUPFAM" id="SSF52172">
    <property type="entry name" value="CheY-like"/>
    <property type="match status" value="1"/>
</dbReference>
<dbReference type="PIRSF" id="PIRSF036397">
    <property type="entry name" value="Bactrphtchrm_rec"/>
    <property type="match status" value="1"/>
</dbReference>
<feature type="domain" description="Response regulatory" evidence="14">
    <location>
        <begin position="743"/>
        <end position="854"/>
    </location>
</feature>
<evidence type="ECO:0000256" key="9">
    <source>
        <dbReference type="ARBA" id="ARBA00022840"/>
    </source>
</evidence>
<evidence type="ECO:0000256" key="3">
    <source>
        <dbReference type="ARBA" id="ARBA00022543"/>
    </source>
</evidence>
<evidence type="ECO:0000256" key="7">
    <source>
        <dbReference type="ARBA" id="ARBA00022741"/>
    </source>
</evidence>
<dbReference type="PANTHER" id="PTHR41523:SF7">
    <property type="entry name" value="HISTIDINE KINASE"/>
    <property type="match status" value="1"/>
</dbReference>
<feature type="modified residue" description="4-aspartylphosphate" evidence="12">
    <location>
        <position position="793"/>
    </location>
</feature>
<evidence type="ECO:0000313" key="16">
    <source>
        <dbReference type="Proteomes" id="UP000321857"/>
    </source>
</evidence>
<dbReference type="Pfam" id="PF00360">
    <property type="entry name" value="PHY"/>
    <property type="match status" value="1"/>
</dbReference>
<dbReference type="GO" id="GO:0000160">
    <property type="term" value="P:phosphorelay signal transduction system"/>
    <property type="evidence" value="ECO:0007669"/>
    <property type="project" value="InterPro"/>
</dbReference>
<dbReference type="InterPro" id="IPR011102">
    <property type="entry name" value="Sig_transdc_His_kinase_HWE"/>
</dbReference>
<dbReference type="PROSITE" id="PS50046">
    <property type="entry name" value="PHYTOCHROME_2"/>
    <property type="match status" value="1"/>
</dbReference>
<dbReference type="SMART" id="SM00065">
    <property type="entry name" value="GAF"/>
    <property type="match status" value="1"/>
</dbReference>
<evidence type="ECO:0000256" key="2">
    <source>
        <dbReference type="ARBA" id="ARBA00012438"/>
    </source>
</evidence>
<proteinExistence type="predicted"/>
<keyword evidence="16" id="KW-1185">Reference proteome</keyword>
<gene>
    <name evidence="15" type="ORF">FMM02_02520</name>
</gene>
<keyword evidence="5" id="KW-0716">Sensory transduction</keyword>
<sequence length="859" mass="94814">MNQLDPSDPVDLTNCDREPIHLLGAIQPIGVLFALSSDWLVSRVSANVGEFFDTTPDKLIGEPLSALFCDEAIHTLRNRLALIRGPDTVERVFHCPIVDGGSDFDVAIHMAHGQVIIEVEPSTERNYGDATGTVRGMIGRLDQTRDLPALFNEGVRQVRALTGFDRVMLYRFDEGGSGEVVAESAKGGIGSFLGLHYPASDIPRQARELYKRSLLRVITDIDAAPVPIVPQLNERREPIDLSLSVLRSVSPIHIEYLRNMGVRASMSISVVVEDRLWGLIACHHYAPRCPSFERRSVAELFSQMFSMRIESRVRKELVEYERRARDLSAQLLGAVASDEKLLEDPEWLSGVLTDAIPADGVGVWLNGNYAFSGQTPDPAGFAALVKALNGTAAGKIYATDRIADLLADAQRFATTAAGMLAIPISRAPRDYVVLFRSERIRSVRWGGDPHKPVDYGPNGPRLSPRQSFEEWKELVEGRSIPFTPSQIRVAETLRATLIEVVLRLSDEANVERQAASERQELLIAELNHRVRNILSLIRGMIRQSKPAAGTTIEDFVAQVDGRIHALARAHNQITDDHWGPAPLNALIDAEVAAFLVNKKDRVRTSGDPALLNPQAYSTMAMVVHELVTNSAKYGSLSDNGSVDIGWVLDDQGNLRFTWQEKDGPQVREPTRKGFGTTIIEHSVPYDLGGEVRASYDPDGFRAEFLIPARHVPRTRNVRDAPARFFAPLDRPTEQHKDMLVGKRVLLVEDSLIIALDAEDLLRRLGAREVVTDGTVGGAIALIEQQRPDVAVLDINLGDHHSFPIARRLQELAIPFMFATGYGEQAQLPPEIRDRIVIKKPYTMAGMTRGVAELLKGGGA</sequence>
<dbReference type="InterPro" id="IPR035965">
    <property type="entry name" value="PAS-like_dom_sf"/>
</dbReference>
<dbReference type="Gene3D" id="3.30.450.40">
    <property type="match status" value="1"/>
</dbReference>
<dbReference type="SUPFAM" id="SSF55781">
    <property type="entry name" value="GAF domain-like"/>
    <property type="match status" value="2"/>
</dbReference>
<evidence type="ECO:0000259" key="14">
    <source>
        <dbReference type="PROSITE" id="PS50110"/>
    </source>
</evidence>
<dbReference type="SMART" id="SM00448">
    <property type="entry name" value="REC"/>
    <property type="match status" value="1"/>
</dbReference>
<dbReference type="InterPro" id="IPR013515">
    <property type="entry name" value="Phytochrome_cen-reg"/>
</dbReference>
<organism evidence="15 16">
    <name type="scientific">Sphingomonas xanthus</name>
    <dbReference type="NCBI Taxonomy" id="2594473"/>
    <lineage>
        <taxon>Bacteria</taxon>
        <taxon>Pseudomonadati</taxon>
        <taxon>Pseudomonadota</taxon>
        <taxon>Alphaproteobacteria</taxon>
        <taxon>Sphingomonadales</taxon>
        <taxon>Sphingomonadaceae</taxon>
        <taxon>Sphingomonas</taxon>
    </lineage>
</organism>
<dbReference type="EMBL" id="CP041659">
    <property type="protein sequence ID" value="QDP18934.1"/>
    <property type="molecule type" value="Genomic_DNA"/>
</dbReference>
<evidence type="ECO:0000313" key="15">
    <source>
        <dbReference type="EMBL" id="QDP18934.1"/>
    </source>
</evidence>
<keyword evidence="4 12" id="KW-0597">Phosphoprotein</keyword>
<dbReference type="SMART" id="SM00911">
    <property type="entry name" value="HWE_HK"/>
    <property type="match status" value="1"/>
</dbReference>
<evidence type="ECO:0000256" key="11">
    <source>
        <dbReference type="ARBA" id="ARBA00023170"/>
    </source>
</evidence>
<dbReference type="InterPro" id="IPR043150">
    <property type="entry name" value="Phytochrome_PHY_sf"/>
</dbReference>
<dbReference type="Pfam" id="PF08446">
    <property type="entry name" value="PAS_2"/>
    <property type="match status" value="1"/>
</dbReference>
<dbReference type="InterPro" id="IPR016132">
    <property type="entry name" value="Phyto_chromo_attachment"/>
</dbReference>
<dbReference type="GO" id="GO:0006355">
    <property type="term" value="P:regulation of DNA-templated transcription"/>
    <property type="evidence" value="ECO:0007669"/>
    <property type="project" value="InterPro"/>
</dbReference>
<reference evidence="15 16" key="1">
    <citation type="submission" date="2019-07" db="EMBL/GenBank/DDBJ databases">
        <title>Sphingomonas AE3 Genome sequencing and assembly.</title>
        <authorList>
            <person name="Kim H."/>
        </authorList>
    </citation>
    <scope>NUCLEOTIDE SEQUENCE [LARGE SCALE GENOMIC DNA]</scope>
    <source>
        <strain evidence="15 16">AE3</strain>
    </source>
</reference>
<dbReference type="Gene3D" id="3.30.450.20">
    <property type="entry name" value="PAS domain"/>
    <property type="match status" value="1"/>
</dbReference>
<evidence type="ECO:0000256" key="6">
    <source>
        <dbReference type="ARBA" id="ARBA00022679"/>
    </source>
</evidence>
<dbReference type="KEGG" id="sxa:FMM02_02520"/>
<dbReference type="EC" id="2.7.13.3" evidence="2"/>
<comment type="catalytic activity">
    <reaction evidence="1">
        <text>ATP + protein L-histidine = ADP + protein N-phospho-L-histidine.</text>
        <dbReference type="EC" id="2.7.13.3"/>
    </reaction>
</comment>
<dbReference type="Gene3D" id="3.40.50.2300">
    <property type="match status" value="1"/>
</dbReference>
<dbReference type="GO" id="GO:0004673">
    <property type="term" value="F:protein histidine kinase activity"/>
    <property type="evidence" value="ECO:0007669"/>
    <property type="project" value="UniProtKB-EC"/>
</dbReference>
<keyword evidence="6" id="KW-0808">Transferase</keyword>
<evidence type="ECO:0000256" key="4">
    <source>
        <dbReference type="ARBA" id="ARBA00022553"/>
    </source>
</evidence>
<evidence type="ECO:0000256" key="10">
    <source>
        <dbReference type="ARBA" id="ARBA00022991"/>
    </source>
</evidence>
<dbReference type="Proteomes" id="UP000321857">
    <property type="component" value="Chromosome"/>
</dbReference>
<dbReference type="PRINTS" id="PR01033">
    <property type="entry name" value="PHYTOCHROME"/>
</dbReference>
<keyword evidence="7" id="KW-0547">Nucleotide-binding</keyword>
<dbReference type="SUPFAM" id="SSF55785">
    <property type="entry name" value="PYP-like sensor domain (PAS domain)"/>
    <property type="match status" value="1"/>
</dbReference>
<feature type="domain" description="Phytochrome chromophore attachment site" evidence="13">
    <location>
        <begin position="146"/>
        <end position="303"/>
    </location>
</feature>
<dbReference type="GO" id="GO:0009881">
    <property type="term" value="F:photoreceptor activity"/>
    <property type="evidence" value="ECO:0007669"/>
    <property type="project" value="UniProtKB-KW"/>
</dbReference>
<dbReference type="InterPro" id="IPR011006">
    <property type="entry name" value="CheY-like_superfamily"/>
</dbReference>
<dbReference type="GO" id="GO:0005524">
    <property type="term" value="F:ATP binding"/>
    <property type="evidence" value="ECO:0007669"/>
    <property type="project" value="UniProtKB-KW"/>
</dbReference>
<evidence type="ECO:0000256" key="12">
    <source>
        <dbReference type="PROSITE-ProRule" id="PRU00169"/>
    </source>
</evidence>
<dbReference type="Pfam" id="PF01590">
    <property type="entry name" value="GAF"/>
    <property type="match status" value="1"/>
</dbReference>
<evidence type="ECO:0000259" key="13">
    <source>
        <dbReference type="PROSITE" id="PS50046"/>
    </source>
</evidence>
<dbReference type="PROSITE" id="PS50110">
    <property type="entry name" value="RESPONSE_REGULATORY"/>
    <property type="match status" value="1"/>
</dbReference>
<keyword evidence="10" id="KW-0157">Chromophore</keyword>
<keyword evidence="3" id="KW-0600">Photoreceptor protein</keyword>
<dbReference type="Gene3D" id="3.30.565.10">
    <property type="entry name" value="Histidine kinase-like ATPase, C-terminal domain"/>
    <property type="match status" value="1"/>
</dbReference>
<dbReference type="AlphaFoldDB" id="A0A516IQ96"/>
<dbReference type="RefSeq" id="WP_147493393.1">
    <property type="nucleotide sequence ID" value="NZ_CP041659.1"/>
</dbReference>
<dbReference type="Gene3D" id="3.30.450.270">
    <property type="match status" value="1"/>
</dbReference>
<accession>A0A516IQ96</accession>